<dbReference type="PANTHER" id="PTHR31827">
    <property type="entry name" value="EMB|CAB89363.1"/>
    <property type="match status" value="1"/>
</dbReference>
<dbReference type="OrthoDB" id="77038at2759"/>
<dbReference type="PANTHER" id="PTHR31827:SF1">
    <property type="entry name" value="EMB|CAB89363.1"/>
    <property type="match status" value="1"/>
</dbReference>
<gene>
    <name evidence="2" type="ORF">H310_10298</name>
</gene>
<dbReference type="eggNOG" id="ENOG502RBY1">
    <property type="taxonomic scope" value="Eukaryota"/>
</dbReference>
<accession>A0A024TSI5</accession>
<dbReference type="Pfam" id="PF24906">
    <property type="entry name" value="Zf_WRKY19"/>
    <property type="match status" value="2"/>
</dbReference>
<feature type="domain" description="WRKY19-like zinc finger" evidence="1">
    <location>
        <begin position="167"/>
        <end position="190"/>
    </location>
</feature>
<evidence type="ECO:0000259" key="1">
    <source>
        <dbReference type="Pfam" id="PF24906"/>
    </source>
</evidence>
<proteinExistence type="predicted"/>
<reference evidence="2" key="1">
    <citation type="submission" date="2013-12" db="EMBL/GenBank/DDBJ databases">
        <title>The Genome Sequence of Aphanomyces invadans NJM9701.</title>
        <authorList>
            <consortium name="The Broad Institute Genomics Platform"/>
            <person name="Russ C."/>
            <person name="Tyler B."/>
            <person name="van West P."/>
            <person name="Dieguez-Uribeondo J."/>
            <person name="Young S.K."/>
            <person name="Zeng Q."/>
            <person name="Gargeya S."/>
            <person name="Fitzgerald M."/>
            <person name="Abouelleil A."/>
            <person name="Alvarado L."/>
            <person name="Chapman S.B."/>
            <person name="Gainer-Dewar J."/>
            <person name="Goldberg J."/>
            <person name="Griggs A."/>
            <person name="Gujja S."/>
            <person name="Hansen M."/>
            <person name="Howarth C."/>
            <person name="Imamovic A."/>
            <person name="Ireland A."/>
            <person name="Larimer J."/>
            <person name="McCowan C."/>
            <person name="Murphy C."/>
            <person name="Pearson M."/>
            <person name="Poon T.W."/>
            <person name="Priest M."/>
            <person name="Roberts A."/>
            <person name="Saif S."/>
            <person name="Shea T."/>
            <person name="Sykes S."/>
            <person name="Wortman J."/>
            <person name="Nusbaum C."/>
            <person name="Birren B."/>
        </authorList>
    </citation>
    <scope>NUCLEOTIDE SEQUENCE [LARGE SCALE GENOMIC DNA]</scope>
    <source>
        <strain evidence="2">NJM9701</strain>
    </source>
</reference>
<dbReference type="STRING" id="157072.A0A024TSI5"/>
<dbReference type="RefSeq" id="XP_008874859.1">
    <property type="nucleotide sequence ID" value="XM_008876637.1"/>
</dbReference>
<evidence type="ECO:0000313" key="2">
    <source>
        <dbReference type="EMBL" id="ETV96596.1"/>
    </source>
</evidence>
<dbReference type="AlphaFoldDB" id="A0A024TSI5"/>
<organism evidence="2">
    <name type="scientific">Aphanomyces invadans</name>
    <dbReference type="NCBI Taxonomy" id="157072"/>
    <lineage>
        <taxon>Eukaryota</taxon>
        <taxon>Sar</taxon>
        <taxon>Stramenopiles</taxon>
        <taxon>Oomycota</taxon>
        <taxon>Saprolegniomycetes</taxon>
        <taxon>Saprolegniales</taxon>
        <taxon>Verrucalvaceae</taxon>
        <taxon>Aphanomyces</taxon>
    </lineage>
</organism>
<dbReference type="VEuPathDB" id="FungiDB:H310_10298"/>
<dbReference type="EMBL" id="KI913976">
    <property type="protein sequence ID" value="ETV96596.1"/>
    <property type="molecule type" value="Genomic_DNA"/>
</dbReference>
<protein>
    <recommendedName>
        <fullName evidence="1">WRKY19-like zinc finger domain-containing protein</fullName>
    </recommendedName>
</protein>
<feature type="domain" description="WRKY19-like zinc finger" evidence="1">
    <location>
        <begin position="143"/>
        <end position="166"/>
    </location>
</feature>
<sequence length="262" mass="28141">MDNAHLDVSPKTADLDITSLFHPIPFDESAEDPTLSALSWAVLRQWLDSLGDVANPTIDVIGGSTTTKSDSFVRCGSHTDSVAWPSQVDSPSCTVSICSLSKCCRSARTNGLCKEHGGLWECHVDGCTREAVFIDYCVDHGGGRGCKIVDCLNAAQSQGLCKAHGGGARCKFDLCEKSSQGGGLCRAHGGGKRCTHEGCGKGVQRGNKCTKHGGLCEFHRKDRLCTVEGCKHLSHALGMCKRHMRQHRNQEAATQAIATLWQ</sequence>
<name>A0A024TSI5_9STRA</name>
<dbReference type="InterPro" id="IPR056866">
    <property type="entry name" value="Znf_WRKY19"/>
</dbReference>
<dbReference type="GeneID" id="20087348"/>